<proteinExistence type="predicted"/>
<dbReference type="SUPFAM" id="SSF63829">
    <property type="entry name" value="Calcium-dependent phosphotriesterase"/>
    <property type="match status" value="1"/>
</dbReference>
<evidence type="ECO:0008006" key="2">
    <source>
        <dbReference type="Google" id="ProtNLM"/>
    </source>
</evidence>
<feature type="non-terminal residue" evidence="1">
    <location>
        <position position="286"/>
    </location>
</feature>
<gene>
    <name evidence="1" type="ORF">METZ01_LOCUS396191</name>
</gene>
<name>A0A382VA92_9ZZZZ</name>
<dbReference type="InterPro" id="IPR011042">
    <property type="entry name" value="6-blade_b-propeller_TolB-like"/>
</dbReference>
<dbReference type="EMBL" id="UINC01150347">
    <property type="protein sequence ID" value="SVD43337.1"/>
    <property type="molecule type" value="Genomic_DNA"/>
</dbReference>
<protein>
    <recommendedName>
        <fullName evidence="2">Bulb-type lectin domain-containing protein</fullName>
    </recommendedName>
</protein>
<reference evidence="1" key="1">
    <citation type="submission" date="2018-05" db="EMBL/GenBank/DDBJ databases">
        <authorList>
            <person name="Lanie J.A."/>
            <person name="Ng W.-L."/>
            <person name="Kazmierczak K.M."/>
            <person name="Andrzejewski T.M."/>
            <person name="Davidsen T.M."/>
            <person name="Wayne K.J."/>
            <person name="Tettelin H."/>
            <person name="Glass J.I."/>
            <person name="Rusch D."/>
            <person name="Podicherti R."/>
            <person name="Tsui H.-C.T."/>
            <person name="Winkler M.E."/>
        </authorList>
    </citation>
    <scope>NUCLEOTIDE SEQUENCE</scope>
</reference>
<feature type="non-terminal residue" evidence="1">
    <location>
        <position position="1"/>
    </location>
</feature>
<dbReference type="AlphaFoldDB" id="A0A382VA92"/>
<organism evidence="1">
    <name type="scientific">marine metagenome</name>
    <dbReference type="NCBI Taxonomy" id="408172"/>
    <lineage>
        <taxon>unclassified sequences</taxon>
        <taxon>metagenomes</taxon>
        <taxon>ecological metagenomes</taxon>
    </lineage>
</organism>
<accession>A0A382VA92</accession>
<sequence>KKVEEIRFPIVENLPPPPAGLFAKIRFWNGDLVVGVLSLSPKKNIRFFSHLLGEHSIAVKSIASVQFIHEARATWGRILICDRSGVQEVDRNGKVHWSYNKNVQFAWGAVHLKNGNVLVAATNFNQILEVSPKGEVVWRLSGVSYPYDVERLANGNTLVAEYTGNQVSEFSLQGKRIWKSSRILRPTSVQRLDNGDTLVGSDSGVFEITPEGKQSWKAPLTRIRPWRARRLENGNTLICDQRRGQVVEVARSGNEVWKMTGLGRPMSALRMENGRTLILEQSSNRV</sequence>
<dbReference type="Gene3D" id="2.120.10.30">
    <property type="entry name" value="TolB, C-terminal domain"/>
    <property type="match status" value="1"/>
</dbReference>
<evidence type="ECO:0000313" key="1">
    <source>
        <dbReference type="EMBL" id="SVD43337.1"/>
    </source>
</evidence>